<evidence type="ECO:0000259" key="3">
    <source>
        <dbReference type="SMART" id="SM00646"/>
    </source>
</evidence>
<proteinExistence type="predicted"/>
<dbReference type="EMBL" id="MFFM01000041">
    <property type="protein sequence ID" value="OGF09438.1"/>
    <property type="molecule type" value="Genomic_DNA"/>
</dbReference>
<reference evidence="4 5" key="1">
    <citation type="journal article" date="2016" name="Nat. Commun.">
        <title>Thousands of microbial genomes shed light on interconnected biogeochemical processes in an aquifer system.</title>
        <authorList>
            <person name="Anantharaman K."/>
            <person name="Brown C.T."/>
            <person name="Hug L.A."/>
            <person name="Sharon I."/>
            <person name="Castelle C.J."/>
            <person name="Probst A.J."/>
            <person name="Thomas B.C."/>
            <person name="Singh A."/>
            <person name="Wilkins M.J."/>
            <person name="Karaoz U."/>
            <person name="Brodie E.L."/>
            <person name="Williams K.H."/>
            <person name="Hubbard S.S."/>
            <person name="Banfield J.F."/>
        </authorList>
    </citation>
    <scope>NUCLEOTIDE SEQUENCE [LARGE SCALE GENOMIC DNA]</scope>
</reference>
<keyword evidence="1" id="KW-0378">Hydrolase</keyword>
<organism evidence="4 5">
    <name type="scientific">Candidatus Edwardsbacteria bacterium GWF2_54_11</name>
    <dbReference type="NCBI Taxonomy" id="1817851"/>
    <lineage>
        <taxon>Bacteria</taxon>
        <taxon>Candidatus Edwardsiibacteriota</taxon>
    </lineage>
</organism>
<sequence length="594" mass="65542">MRKISSILILLIVAGLARSAPQIDLVYPPEGADIGPVSWSFILGSVTPGSQLSVNGRKVEVYKTGAFLAYIPFDPGEFIIQLSALDASGIATLDRKVKVAAGKKNIRPDSLCILHGSINPNYKLSLPAGDRLYVSFQGTPGGKASFSVGRGRGRVMVEQNASTEPDDKVLAFSDSSTADTTVVPGIYGGSCLIRGDEGWESQRIYFYLVDREGNSVIDSTGPILSNWDDARQVFAKVKDSLAVLKTAPDLGYEMFLPRGTILQINGIHDQYYRLKLSEAKEAWVKQNSLELFPAGKIFPAAKLVLVKTAREPRGSQLSILLSRPSVHQVFPGADGRSLKMVLYDVRADMDWVRYDPADGFVNDIRWRQVDSRTVELEVSLAGKLWGYSTAYQNNNLVLSLKAPPAINHKLPFKNLKIALDPGHSPDNGAVGPLRTLEKDINWQISQRLGRMLKKEGASVLYTREGSEGAGIYQRPSRAAGWKADILISIHNNASPDGANPLLNSGYSTYYYQPYSRWLAETVHRQFQKTLPLNDHGLFYGNLVLCRATEFPSILVEPAFIIVPREEALLLDGVFQERIARAIFIGMKEFLLKIK</sequence>
<protein>
    <recommendedName>
        <fullName evidence="3">MurNAc-LAA domain-containing protein</fullName>
    </recommendedName>
</protein>
<dbReference type="PANTHER" id="PTHR30404">
    <property type="entry name" value="N-ACETYLMURAMOYL-L-ALANINE AMIDASE"/>
    <property type="match status" value="1"/>
</dbReference>
<dbReference type="CDD" id="cd02696">
    <property type="entry name" value="MurNAc-LAA"/>
    <property type="match status" value="1"/>
</dbReference>
<gene>
    <name evidence="4" type="ORF">A2024_00695</name>
</gene>
<dbReference type="PANTHER" id="PTHR30404:SF0">
    <property type="entry name" value="N-ACETYLMURAMOYL-L-ALANINE AMIDASE AMIC"/>
    <property type="match status" value="1"/>
</dbReference>
<dbReference type="Proteomes" id="UP000177230">
    <property type="component" value="Unassembled WGS sequence"/>
</dbReference>
<dbReference type="InterPro" id="IPR002508">
    <property type="entry name" value="MurNAc-LAA_cat"/>
</dbReference>
<dbReference type="Pfam" id="PF01520">
    <property type="entry name" value="Amidase_3"/>
    <property type="match status" value="1"/>
</dbReference>
<dbReference type="GO" id="GO:0009253">
    <property type="term" value="P:peptidoglycan catabolic process"/>
    <property type="evidence" value="ECO:0007669"/>
    <property type="project" value="InterPro"/>
</dbReference>
<dbReference type="AlphaFoldDB" id="A0A1F5R4Q1"/>
<evidence type="ECO:0000256" key="2">
    <source>
        <dbReference type="SAM" id="SignalP"/>
    </source>
</evidence>
<dbReference type="SUPFAM" id="SSF53187">
    <property type="entry name" value="Zn-dependent exopeptidases"/>
    <property type="match status" value="1"/>
</dbReference>
<feature type="chain" id="PRO_5009520658" description="MurNAc-LAA domain-containing protein" evidence="2">
    <location>
        <begin position="20"/>
        <end position="594"/>
    </location>
</feature>
<dbReference type="SMART" id="SM00646">
    <property type="entry name" value="Ami_3"/>
    <property type="match status" value="1"/>
</dbReference>
<evidence type="ECO:0000313" key="5">
    <source>
        <dbReference type="Proteomes" id="UP000177230"/>
    </source>
</evidence>
<evidence type="ECO:0000313" key="4">
    <source>
        <dbReference type="EMBL" id="OGF09438.1"/>
    </source>
</evidence>
<comment type="caution">
    <text evidence="4">The sequence shown here is derived from an EMBL/GenBank/DDBJ whole genome shotgun (WGS) entry which is preliminary data.</text>
</comment>
<name>A0A1F5R4Q1_9BACT</name>
<feature type="domain" description="MurNAc-LAA" evidence="3">
    <location>
        <begin position="475"/>
        <end position="587"/>
    </location>
</feature>
<dbReference type="GO" id="GO:0008745">
    <property type="term" value="F:N-acetylmuramoyl-L-alanine amidase activity"/>
    <property type="evidence" value="ECO:0007669"/>
    <property type="project" value="InterPro"/>
</dbReference>
<dbReference type="GO" id="GO:0030288">
    <property type="term" value="C:outer membrane-bounded periplasmic space"/>
    <property type="evidence" value="ECO:0007669"/>
    <property type="project" value="TreeGrafter"/>
</dbReference>
<dbReference type="Gene3D" id="3.40.630.40">
    <property type="entry name" value="Zn-dependent exopeptidases"/>
    <property type="match status" value="1"/>
</dbReference>
<feature type="signal peptide" evidence="2">
    <location>
        <begin position="1"/>
        <end position="19"/>
    </location>
</feature>
<accession>A0A1F5R4Q1</accession>
<evidence type="ECO:0000256" key="1">
    <source>
        <dbReference type="ARBA" id="ARBA00022801"/>
    </source>
</evidence>
<dbReference type="InterPro" id="IPR050695">
    <property type="entry name" value="N-acetylmuramoyl_amidase_3"/>
</dbReference>
<keyword evidence="2" id="KW-0732">Signal</keyword>